<keyword evidence="4" id="KW-0560">Oxidoreductase</keyword>
<evidence type="ECO:0000256" key="2">
    <source>
        <dbReference type="ARBA" id="ARBA00022630"/>
    </source>
</evidence>
<dbReference type="OrthoDB" id="2151789at2759"/>
<dbReference type="PANTHER" id="PTHR42973:SF53">
    <property type="entry name" value="FAD-BINDING PCMH-TYPE DOMAIN-CONTAINING PROTEIN-RELATED"/>
    <property type="match status" value="1"/>
</dbReference>
<dbReference type="GO" id="GO:0016491">
    <property type="term" value="F:oxidoreductase activity"/>
    <property type="evidence" value="ECO:0007669"/>
    <property type="project" value="UniProtKB-KW"/>
</dbReference>
<keyword evidence="2" id="KW-0285">Flavoprotein</keyword>
<dbReference type="AlphaFoldDB" id="A0A5N5X276"/>
<evidence type="ECO:0000313" key="7">
    <source>
        <dbReference type="Proteomes" id="UP000326565"/>
    </source>
</evidence>
<accession>A0A5N5X276</accession>
<evidence type="ECO:0008006" key="8">
    <source>
        <dbReference type="Google" id="ProtNLM"/>
    </source>
</evidence>
<comment type="similarity">
    <text evidence="1">Belongs to the oxygen-dependent FAD-linked oxidoreductase family.</text>
</comment>
<dbReference type="InterPro" id="IPR050416">
    <property type="entry name" value="FAD-linked_Oxidoreductase"/>
</dbReference>
<dbReference type="EMBL" id="ML732202">
    <property type="protein sequence ID" value="KAB8074903.1"/>
    <property type="molecule type" value="Genomic_DNA"/>
</dbReference>
<dbReference type="Proteomes" id="UP000326565">
    <property type="component" value="Unassembled WGS sequence"/>
</dbReference>
<dbReference type="InterPro" id="IPR016169">
    <property type="entry name" value="FAD-bd_PCMH_sub2"/>
</dbReference>
<feature type="signal peptide" evidence="5">
    <location>
        <begin position="1"/>
        <end position="23"/>
    </location>
</feature>
<organism evidence="6 7">
    <name type="scientific">Aspergillus leporis</name>
    <dbReference type="NCBI Taxonomy" id="41062"/>
    <lineage>
        <taxon>Eukaryota</taxon>
        <taxon>Fungi</taxon>
        <taxon>Dikarya</taxon>
        <taxon>Ascomycota</taxon>
        <taxon>Pezizomycotina</taxon>
        <taxon>Eurotiomycetes</taxon>
        <taxon>Eurotiomycetidae</taxon>
        <taxon>Eurotiales</taxon>
        <taxon>Aspergillaceae</taxon>
        <taxon>Aspergillus</taxon>
        <taxon>Aspergillus subgen. Circumdati</taxon>
    </lineage>
</organism>
<dbReference type="SUPFAM" id="SSF56176">
    <property type="entry name" value="FAD-binding/transporter-associated domain-like"/>
    <property type="match status" value="1"/>
</dbReference>
<keyword evidence="7" id="KW-1185">Reference proteome</keyword>
<proteinExistence type="inferred from homology"/>
<name>A0A5N5X276_9EURO</name>
<evidence type="ECO:0000256" key="3">
    <source>
        <dbReference type="ARBA" id="ARBA00022827"/>
    </source>
</evidence>
<evidence type="ECO:0000256" key="1">
    <source>
        <dbReference type="ARBA" id="ARBA00005466"/>
    </source>
</evidence>
<dbReference type="Gene3D" id="3.30.465.10">
    <property type="match status" value="2"/>
</dbReference>
<reference evidence="6 7" key="1">
    <citation type="submission" date="2019-04" db="EMBL/GenBank/DDBJ databases">
        <title>Friends and foes A comparative genomics study of 23 Aspergillus species from section Flavi.</title>
        <authorList>
            <consortium name="DOE Joint Genome Institute"/>
            <person name="Kjaerbolling I."/>
            <person name="Vesth T."/>
            <person name="Frisvad J.C."/>
            <person name="Nybo J.L."/>
            <person name="Theobald S."/>
            <person name="Kildgaard S."/>
            <person name="Isbrandt T."/>
            <person name="Kuo A."/>
            <person name="Sato A."/>
            <person name="Lyhne E.K."/>
            <person name="Kogle M.E."/>
            <person name="Wiebenga A."/>
            <person name="Kun R.S."/>
            <person name="Lubbers R.J."/>
            <person name="Makela M.R."/>
            <person name="Barry K."/>
            <person name="Chovatia M."/>
            <person name="Clum A."/>
            <person name="Daum C."/>
            <person name="Haridas S."/>
            <person name="He G."/>
            <person name="LaButti K."/>
            <person name="Lipzen A."/>
            <person name="Mondo S."/>
            <person name="Riley R."/>
            <person name="Salamov A."/>
            <person name="Simmons B.A."/>
            <person name="Magnuson J.K."/>
            <person name="Henrissat B."/>
            <person name="Mortensen U.H."/>
            <person name="Larsen T.O."/>
            <person name="Devries R.P."/>
            <person name="Grigoriev I.V."/>
            <person name="Machida M."/>
            <person name="Baker S.E."/>
            <person name="Andersen M.R."/>
        </authorList>
    </citation>
    <scope>NUCLEOTIDE SEQUENCE [LARGE SCALE GENOMIC DNA]</scope>
    <source>
        <strain evidence="6 7">CBS 151.66</strain>
    </source>
</reference>
<evidence type="ECO:0000256" key="5">
    <source>
        <dbReference type="SAM" id="SignalP"/>
    </source>
</evidence>
<dbReference type="Gene3D" id="3.40.462.20">
    <property type="match status" value="1"/>
</dbReference>
<dbReference type="PANTHER" id="PTHR42973">
    <property type="entry name" value="BINDING OXIDOREDUCTASE, PUTATIVE (AFU_ORTHOLOGUE AFUA_1G17690)-RELATED"/>
    <property type="match status" value="1"/>
</dbReference>
<feature type="chain" id="PRO_5025029304" description="FAD-binding PCMH-type domain-containing protein" evidence="5">
    <location>
        <begin position="24"/>
        <end position="493"/>
    </location>
</feature>
<dbReference type="InterPro" id="IPR036318">
    <property type="entry name" value="FAD-bd_PCMH-like_sf"/>
</dbReference>
<keyword evidence="3" id="KW-0274">FAD</keyword>
<dbReference type="GO" id="GO:0050660">
    <property type="term" value="F:flavin adenine dinucleotide binding"/>
    <property type="evidence" value="ECO:0007669"/>
    <property type="project" value="InterPro"/>
</dbReference>
<protein>
    <recommendedName>
        <fullName evidence="8">FAD-binding PCMH-type domain-containing protein</fullName>
    </recommendedName>
</protein>
<gene>
    <name evidence="6" type="ORF">BDV29DRAFT_156162</name>
</gene>
<keyword evidence="5" id="KW-0732">Signal</keyword>
<sequence length="493" mass="53844">MRVASTILPLAGSLMADASLVSAGCRALNAQVNNAVFFQNSSVYEYEAQEFWSNTELMYPGCVFRPQSSAQLGKGVQALVNANAQFAVRGGGHREFGYVVEIFTESQSTLSIGPAYRWEKVYAYLEYGLAVAGGRLGPVGVPGLLLAGGVVLDNGSVVEASKSQNSDLFWALKGGSSNLGIVTRFDLETIKLPKIWAASHTVSAQYVDRFLEAAARYASSIPNPKIHIVPALVPGDELLTSVILFYDTEDTSYPEIFKPFTDNPAVSSTLEFKTLSEFAAETGAMVVPRFKYIQMPIIDCNDVFVAGTVVGTTYDELLEGIAIINTTFFSQLPKLYEQIPAANISTIQLDWQPIGADWMEASEAKGGNALGFDSSKVYLCFAEVVEWIGSAYDDIVAQWVEETTYAINNATQNAGWYDAFNYMGDAAGFQSIFPGYGEENHAKLQTIARKYDPHSVFQTLMPDGFKDLLSDAACPVQYIDKTVPLVEHNIYIR</sequence>
<evidence type="ECO:0000313" key="6">
    <source>
        <dbReference type="EMBL" id="KAB8074903.1"/>
    </source>
</evidence>
<evidence type="ECO:0000256" key="4">
    <source>
        <dbReference type="ARBA" id="ARBA00023002"/>
    </source>
</evidence>